<dbReference type="CDD" id="cd03230">
    <property type="entry name" value="ABC_DR_subfamily_A"/>
    <property type="match status" value="1"/>
</dbReference>
<name>A0A0K9F6F1_9BACI</name>
<dbReference type="EMBL" id="LFXJ01000010">
    <property type="protein sequence ID" value="KMY29792.1"/>
    <property type="molecule type" value="Genomic_DNA"/>
</dbReference>
<dbReference type="GO" id="GO:0016887">
    <property type="term" value="F:ATP hydrolysis activity"/>
    <property type="evidence" value="ECO:0007669"/>
    <property type="project" value="InterPro"/>
</dbReference>
<dbReference type="PANTHER" id="PTHR42939:SF1">
    <property type="entry name" value="ABC TRANSPORTER ATP-BINDING PROTEIN ALBC-RELATED"/>
    <property type="match status" value="1"/>
</dbReference>
<keyword evidence="2" id="KW-0547">Nucleotide-binding</keyword>
<evidence type="ECO:0000256" key="3">
    <source>
        <dbReference type="ARBA" id="ARBA00022840"/>
    </source>
</evidence>
<dbReference type="InterPro" id="IPR003593">
    <property type="entry name" value="AAA+_ATPase"/>
</dbReference>
<evidence type="ECO:0000313" key="6">
    <source>
        <dbReference type="Proteomes" id="UP000037326"/>
    </source>
</evidence>
<comment type="caution">
    <text evidence="5">The sequence shown here is derived from an EMBL/GenBank/DDBJ whole genome shotgun (WGS) entry which is preliminary data.</text>
</comment>
<dbReference type="GeneID" id="96600920"/>
<dbReference type="PANTHER" id="PTHR42939">
    <property type="entry name" value="ABC TRANSPORTER ATP-BINDING PROTEIN ALBC-RELATED"/>
    <property type="match status" value="1"/>
</dbReference>
<organism evidence="5 6">
    <name type="scientific">Lysinibacillus xylanilyticus</name>
    <dbReference type="NCBI Taxonomy" id="582475"/>
    <lineage>
        <taxon>Bacteria</taxon>
        <taxon>Bacillati</taxon>
        <taxon>Bacillota</taxon>
        <taxon>Bacilli</taxon>
        <taxon>Bacillales</taxon>
        <taxon>Bacillaceae</taxon>
        <taxon>Lysinibacillus</taxon>
    </lineage>
</organism>
<evidence type="ECO:0000313" key="5">
    <source>
        <dbReference type="EMBL" id="KMY29792.1"/>
    </source>
</evidence>
<dbReference type="OrthoDB" id="2290519at2"/>
<protein>
    <submittedName>
        <fullName evidence="5">ABC transporter ATP-binding protein</fullName>
    </submittedName>
</protein>
<dbReference type="GO" id="GO:0005524">
    <property type="term" value="F:ATP binding"/>
    <property type="evidence" value="ECO:0007669"/>
    <property type="project" value="UniProtKB-KW"/>
</dbReference>
<dbReference type="InterPro" id="IPR027417">
    <property type="entry name" value="P-loop_NTPase"/>
</dbReference>
<sequence length="292" mass="33147">MNTIMEIQNISKQYRDKKIIENATFSICANQIIALVGKNGSGKSTLLKIIVELVDADSGSIVKHRQSLKIGYVPEVTPSHILFTPEEYLYHMGSIRGMAKKQLQQKINNLLELFHLEEARNIQIVNFSKGMKQKVMIMQAMLEDTDLLILDEPLSGLDPKAQRDLEETLSVLKDKGLSIVLTCHETKLLQHLVDTVLVIHNNKILQANSLNNNDLPKNKLMFEISSMKLLDNLLPLLEIQQQSLLNNGCHKVIAVIKTEDTDQVLLDLLQKKSSIKQLSPINQKEEQFYTHF</sequence>
<dbReference type="PROSITE" id="PS50893">
    <property type="entry name" value="ABC_TRANSPORTER_2"/>
    <property type="match status" value="1"/>
</dbReference>
<dbReference type="PATRIC" id="fig|582475.4.peg.3555"/>
<dbReference type="Pfam" id="PF00005">
    <property type="entry name" value="ABC_tran"/>
    <property type="match status" value="1"/>
</dbReference>
<dbReference type="SUPFAM" id="SSF52540">
    <property type="entry name" value="P-loop containing nucleoside triphosphate hydrolases"/>
    <property type="match status" value="1"/>
</dbReference>
<feature type="domain" description="ABC transporter" evidence="4">
    <location>
        <begin position="5"/>
        <end position="226"/>
    </location>
</feature>
<reference evidence="6" key="1">
    <citation type="submission" date="2015-07" db="EMBL/GenBank/DDBJ databases">
        <authorList>
            <consortium name="Consortium for Microbial Forensics and Genomics (microFORGE)"/>
            <person name="Knight B.M."/>
            <person name="Roberts D.P."/>
            <person name="Lin D."/>
            <person name="Hari K."/>
            <person name="Fletcher J."/>
            <person name="Melcher U."/>
            <person name="Blagden T."/>
            <person name="Winegar R.A."/>
        </authorList>
    </citation>
    <scope>NUCLEOTIDE SEQUENCE [LARGE SCALE GENOMIC DNA]</scope>
    <source>
        <strain evidence="6">DSM 23493</strain>
    </source>
</reference>
<keyword evidence="3 5" id="KW-0067">ATP-binding</keyword>
<dbReference type="AlphaFoldDB" id="A0A0K9F6F1"/>
<evidence type="ECO:0000256" key="1">
    <source>
        <dbReference type="ARBA" id="ARBA00022448"/>
    </source>
</evidence>
<keyword evidence="1" id="KW-0813">Transport</keyword>
<dbReference type="RefSeq" id="WP_049668693.1">
    <property type="nucleotide sequence ID" value="NZ_LFXJ01000010.1"/>
</dbReference>
<accession>A0A0K9F6F1</accession>
<dbReference type="Proteomes" id="UP000037326">
    <property type="component" value="Unassembled WGS sequence"/>
</dbReference>
<dbReference type="Gene3D" id="3.40.50.300">
    <property type="entry name" value="P-loop containing nucleotide triphosphate hydrolases"/>
    <property type="match status" value="1"/>
</dbReference>
<evidence type="ECO:0000259" key="4">
    <source>
        <dbReference type="PROSITE" id="PS50893"/>
    </source>
</evidence>
<gene>
    <name evidence="5" type="ORF">ACZ11_22175</name>
</gene>
<dbReference type="SMART" id="SM00382">
    <property type="entry name" value="AAA"/>
    <property type="match status" value="1"/>
</dbReference>
<proteinExistence type="predicted"/>
<dbReference type="InterPro" id="IPR003439">
    <property type="entry name" value="ABC_transporter-like_ATP-bd"/>
</dbReference>
<dbReference type="InterPro" id="IPR051782">
    <property type="entry name" value="ABC_Transporter_VariousFunc"/>
</dbReference>
<evidence type="ECO:0000256" key="2">
    <source>
        <dbReference type="ARBA" id="ARBA00022741"/>
    </source>
</evidence>